<accession>A0AAD7NMZ6</accession>
<comment type="caution">
    <text evidence="1">The sequence shown here is derived from an EMBL/GenBank/DDBJ whole genome shotgun (WGS) entry which is preliminary data.</text>
</comment>
<sequence>MTLRGTRASLPTLAHPPFVSPFYLESFPTFPGASPSLMLYFLPDTARKYAVSHPGRTPPKSTLRIGFNRKCERREEKGLLSTRRDHVSTYSTTSTWIYILFPLSPPSPSLVSVAPAPPHLALLPMHRRRTDSTFNPSTPSPGERATAACAYPAASRRCACTRASSALVLPRGDRYTPVAFLGAREPAQISYIPLHPRRSYPRPRCVPRSPPPHPPLLSCPSPPRPCLYTRAIKSPRGGTCACAQTAP</sequence>
<name>A0AAD7NMZ6_9AGAR</name>
<dbReference type="EMBL" id="JARKIB010000022">
    <property type="protein sequence ID" value="KAJ7767324.1"/>
    <property type="molecule type" value="Genomic_DNA"/>
</dbReference>
<dbReference type="AlphaFoldDB" id="A0AAD7NMZ6"/>
<gene>
    <name evidence="1" type="ORF">B0H16DRAFT_356412</name>
</gene>
<evidence type="ECO:0000313" key="1">
    <source>
        <dbReference type="EMBL" id="KAJ7767324.1"/>
    </source>
</evidence>
<protein>
    <submittedName>
        <fullName evidence="1">Uncharacterized protein</fullName>
    </submittedName>
</protein>
<organism evidence="1 2">
    <name type="scientific">Mycena metata</name>
    <dbReference type="NCBI Taxonomy" id="1033252"/>
    <lineage>
        <taxon>Eukaryota</taxon>
        <taxon>Fungi</taxon>
        <taxon>Dikarya</taxon>
        <taxon>Basidiomycota</taxon>
        <taxon>Agaricomycotina</taxon>
        <taxon>Agaricomycetes</taxon>
        <taxon>Agaricomycetidae</taxon>
        <taxon>Agaricales</taxon>
        <taxon>Marasmiineae</taxon>
        <taxon>Mycenaceae</taxon>
        <taxon>Mycena</taxon>
    </lineage>
</organism>
<reference evidence="1" key="1">
    <citation type="submission" date="2023-03" db="EMBL/GenBank/DDBJ databases">
        <title>Massive genome expansion in bonnet fungi (Mycena s.s.) driven by repeated elements and novel gene families across ecological guilds.</title>
        <authorList>
            <consortium name="Lawrence Berkeley National Laboratory"/>
            <person name="Harder C.B."/>
            <person name="Miyauchi S."/>
            <person name="Viragh M."/>
            <person name="Kuo A."/>
            <person name="Thoen E."/>
            <person name="Andreopoulos B."/>
            <person name="Lu D."/>
            <person name="Skrede I."/>
            <person name="Drula E."/>
            <person name="Henrissat B."/>
            <person name="Morin E."/>
            <person name="Kohler A."/>
            <person name="Barry K."/>
            <person name="LaButti K."/>
            <person name="Morin E."/>
            <person name="Salamov A."/>
            <person name="Lipzen A."/>
            <person name="Mereny Z."/>
            <person name="Hegedus B."/>
            <person name="Baldrian P."/>
            <person name="Stursova M."/>
            <person name="Weitz H."/>
            <person name="Taylor A."/>
            <person name="Grigoriev I.V."/>
            <person name="Nagy L.G."/>
            <person name="Martin F."/>
            <person name="Kauserud H."/>
        </authorList>
    </citation>
    <scope>NUCLEOTIDE SEQUENCE</scope>
    <source>
        <strain evidence="1">CBHHK182m</strain>
    </source>
</reference>
<evidence type="ECO:0000313" key="2">
    <source>
        <dbReference type="Proteomes" id="UP001215598"/>
    </source>
</evidence>
<proteinExistence type="predicted"/>
<dbReference type="Proteomes" id="UP001215598">
    <property type="component" value="Unassembled WGS sequence"/>
</dbReference>
<keyword evidence="2" id="KW-1185">Reference proteome</keyword>